<gene>
    <name evidence="1" type="ORF">AAFP95_13490</name>
</gene>
<sequence>MYPITEKIIIGKKAMLEKDSFINEEIGLSAEVKFTCSECGHKNSVSIRPYESGFPVFQLYHENKVLSKHELLNNGMAEETSSHMLHLGEITVNNRPTLYFGTGCPFCDSKYIGVFSYGEKQPGLEVLSVSGIWNYTTV</sequence>
<keyword evidence="2" id="KW-1185">Reference proteome</keyword>
<organism evidence="1 2">
    <name type="scientific">Chryseobacterium endophyticum</name>
    <dbReference type="NCBI Taxonomy" id="1854762"/>
    <lineage>
        <taxon>Bacteria</taxon>
        <taxon>Pseudomonadati</taxon>
        <taxon>Bacteroidota</taxon>
        <taxon>Flavobacteriia</taxon>
        <taxon>Flavobacteriales</taxon>
        <taxon>Weeksellaceae</taxon>
        <taxon>Chryseobacterium group</taxon>
        <taxon>Chryseobacterium</taxon>
    </lineage>
</organism>
<evidence type="ECO:0000313" key="1">
    <source>
        <dbReference type="EMBL" id="XAO72870.1"/>
    </source>
</evidence>
<proteinExistence type="predicted"/>
<dbReference type="AlphaFoldDB" id="A0AAU6WJD7"/>
<dbReference type="Proteomes" id="UP001463665">
    <property type="component" value="Chromosome"/>
</dbReference>
<protein>
    <submittedName>
        <fullName evidence="1">Uncharacterized protein</fullName>
    </submittedName>
</protein>
<reference evidence="1 2" key="1">
    <citation type="submission" date="2024-04" db="EMBL/GenBank/DDBJ databases">
        <title>Genome sequencing and assembly of rice foliar adapted Chryseobacterium endophyticum OsEnb-ALM-A6.</title>
        <authorList>
            <person name="Kumar S."/>
            <person name="Javed M."/>
            <person name="Chouhan V."/>
            <person name="Charishma K."/>
            <person name="Patel A."/>
            <person name="Kumar M."/>
            <person name="Sahu K.P."/>
            <person name="Kumar A."/>
        </authorList>
    </citation>
    <scope>NUCLEOTIDE SEQUENCE [LARGE SCALE GENOMIC DNA]</scope>
    <source>
        <strain evidence="1 2">OsEnb-ALM-A6</strain>
    </source>
</reference>
<accession>A0AAU6WJD7</accession>
<name>A0AAU6WJD7_9FLAO</name>
<dbReference type="RefSeq" id="WP_294223023.1">
    <property type="nucleotide sequence ID" value="NZ_CP154834.1"/>
</dbReference>
<evidence type="ECO:0000313" key="2">
    <source>
        <dbReference type="Proteomes" id="UP001463665"/>
    </source>
</evidence>
<dbReference type="EMBL" id="CP154834">
    <property type="protein sequence ID" value="XAO72870.1"/>
    <property type="molecule type" value="Genomic_DNA"/>
</dbReference>